<reference evidence="2 3" key="1">
    <citation type="submission" date="2022-10" db="EMBL/GenBank/DDBJ databases">
        <title>Chitinophaga nivalis PC15 sp. nov., isolated from Pyeongchang county, South Korea.</title>
        <authorList>
            <person name="Trinh H.N."/>
        </authorList>
    </citation>
    <scope>NUCLEOTIDE SEQUENCE [LARGE SCALE GENOMIC DNA]</scope>
    <source>
        <strain evidence="2 3">PC14</strain>
    </source>
</reference>
<feature type="domain" description="DUF6194" evidence="1">
    <location>
        <begin position="13"/>
        <end position="146"/>
    </location>
</feature>
<dbReference type="Pfam" id="PF19694">
    <property type="entry name" value="DUF6194"/>
    <property type="match status" value="1"/>
</dbReference>
<dbReference type="RefSeq" id="WP_264732641.1">
    <property type="nucleotide sequence ID" value="NZ_JAPDNR010000001.1"/>
</dbReference>
<dbReference type="InterPro" id="IPR045676">
    <property type="entry name" value="DUF6194"/>
</dbReference>
<keyword evidence="3" id="KW-1185">Reference proteome</keyword>
<evidence type="ECO:0000259" key="1">
    <source>
        <dbReference type="Pfam" id="PF19694"/>
    </source>
</evidence>
<organism evidence="2 3">
    <name type="scientific">Chitinophaga nivalis</name>
    <dbReference type="NCBI Taxonomy" id="2991709"/>
    <lineage>
        <taxon>Bacteria</taxon>
        <taxon>Pseudomonadati</taxon>
        <taxon>Bacteroidota</taxon>
        <taxon>Chitinophagia</taxon>
        <taxon>Chitinophagales</taxon>
        <taxon>Chitinophagaceae</taxon>
        <taxon>Chitinophaga</taxon>
    </lineage>
</organism>
<dbReference type="Proteomes" id="UP001207742">
    <property type="component" value="Unassembled WGS sequence"/>
</dbReference>
<comment type="caution">
    <text evidence="2">The sequence shown here is derived from an EMBL/GenBank/DDBJ whole genome shotgun (WGS) entry which is preliminary data.</text>
</comment>
<proteinExistence type="predicted"/>
<sequence length="154" mass="17747">MTKFAISNNTPVMSLQAIEQYITEQLPNVTRMDSFGYIFFFYGADQVLPFVTIATADNEYDHQSNLNREGVFRVNIGLSKNTFHQLFTDLTTVWDYTTLNSFMPHPDYAAQHFICILNPDENKLPATIRYIAEAHGVAKERFDRKQAAKRKQAE</sequence>
<name>A0ABT3IPC3_9BACT</name>
<evidence type="ECO:0000313" key="2">
    <source>
        <dbReference type="EMBL" id="MCW3485823.1"/>
    </source>
</evidence>
<protein>
    <submittedName>
        <fullName evidence="2">DUF6194 family protein</fullName>
    </submittedName>
</protein>
<accession>A0ABT3IPC3</accession>
<gene>
    <name evidence="2" type="ORF">OL497_18095</name>
</gene>
<dbReference type="EMBL" id="JAPDNS010000002">
    <property type="protein sequence ID" value="MCW3485823.1"/>
    <property type="molecule type" value="Genomic_DNA"/>
</dbReference>
<evidence type="ECO:0000313" key="3">
    <source>
        <dbReference type="Proteomes" id="UP001207742"/>
    </source>
</evidence>